<evidence type="ECO:0000256" key="1">
    <source>
        <dbReference type="ARBA" id="ARBA00022553"/>
    </source>
</evidence>
<sequence length="141" mass="15850">MTVSDEDEARILQKTEYVQESMTVLARKQSLDERTYRHSREQRAIVEREFQTAIEACLDIAAILITSIDEPMAETNAGRFSQLEASGMLSQRTSEQMQKAAGFRNILAHNYGEDIDDAVYTTTSRTNSSGSYNISVKSESI</sequence>
<dbReference type="GO" id="GO:0004540">
    <property type="term" value="F:RNA nuclease activity"/>
    <property type="evidence" value="ECO:0007669"/>
    <property type="project" value="InterPro"/>
</dbReference>
<dbReference type="RefSeq" id="WP_092902975.1">
    <property type="nucleotide sequence ID" value="NZ_FOZS01000001.1"/>
</dbReference>
<keyword evidence="3" id="KW-0540">Nuclease</keyword>
<gene>
    <name evidence="6" type="ORF">SAMN04488556_1410</name>
</gene>
<dbReference type="NCBIfam" id="NF047751">
    <property type="entry name" value="HepT_toxin"/>
    <property type="match status" value="1"/>
</dbReference>
<keyword evidence="2" id="KW-1277">Toxin-antitoxin system</keyword>
<reference evidence="7" key="1">
    <citation type="submission" date="2016-10" db="EMBL/GenBank/DDBJ databases">
        <authorList>
            <person name="Varghese N."/>
            <person name="Submissions S."/>
        </authorList>
    </citation>
    <scope>NUCLEOTIDE SEQUENCE [LARGE SCALE GENOMIC DNA]</scope>
    <source>
        <strain evidence="7">DSM 22427</strain>
    </source>
</reference>
<evidence type="ECO:0000313" key="6">
    <source>
        <dbReference type="EMBL" id="SFS54124.1"/>
    </source>
</evidence>
<dbReference type="PANTHER" id="PTHR33397">
    <property type="entry name" value="UPF0331 PROTEIN YUTE"/>
    <property type="match status" value="1"/>
</dbReference>
<name>A0A1I6QP04_9EURY</name>
<dbReference type="InterPro" id="IPR052379">
    <property type="entry name" value="Type_VII_TA_RNase"/>
</dbReference>
<dbReference type="AlphaFoldDB" id="A0A1I6QP04"/>
<proteinExistence type="inferred from homology"/>
<dbReference type="Gene3D" id="1.20.120.580">
    <property type="entry name" value="bsu32300-like"/>
    <property type="match status" value="1"/>
</dbReference>
<dbReference type="Pfam" id="PF01934">
    <property type="entry name" value="HepT-like"/>
    <property type="match status" value="1"/>
</dbReference>
<dbReference type="OrthoDB" id="25331at2157"/>
<evidence type="ECO:0000256" key="4">
    <source>
        <dbReference type="ARBA" id="ARBA00022801"/>
    </source>
</evidence>
<evidence type="ECO:0000256" key="2">
    <source>
        <dbReference type="ARBA" id="ARBA00022649"/>
    </source>
</evidence>
<dbReference type="Proteomes" id="UP000199199">
    <property type="component" value="Unassembled WGS sequence"/>
</dbReference>
<organism evidence="6 7">
    <name type="scientific">Halostagnicola kamekurae</name>
    <dbReference type="NCBI Taxonomy" id="619731"/>
    <lineage>
        <taxon>Archaea</taxon>
        <taxon>Methanobacteriati</taxon>
        <taxon>Methanobacteriota</taxon>
        <taxon>Stenosarchaea group</taxon>
        <taxon>Halobacteria</taxon>
        <taxon>Halobacteriales</taxon>
        <taxon>Natrialbaceae</taxon>
        <taxon>Halostagnicola</taxon>
    </lineage>
</organism>
<dbReference type="EMBL" id="FOZS01000001">
    <property type="protein sequence ID" value="SFS54124.1"/>
    <property type="molecule type" value="Genomic_DNA"/>
</dbReference>
<accession>A0A1I6QP04</accession>
<evidence type="ECO:0000313" key="7">
    <source>
        <dbReference type="Proteomes" id="UP000199199"/>
    </source>
</evidence>
<protein>
    <submittedName>
        <fullName evidence="6">Uncharacterized conserved protein YutE, UPF0331/DUF86 family</fullName>
    </submittedName>
</protein>
<dbReference type="InterPro" id="IPR037038">
    <property type="entry name" value="HepT-like_sf"/>
</dbReference>
<dbReference type="PANTHER" id="PTHR33397:SF5">
    <property type="entry name" value="RNASE YUTE-RELATED"/>
    <property type="match status" value="1"/>
</dbReference>
<evidence type="ECO:0000256" key="3">
    <source>
        <dbReference type="ARBA" id="ARBA00022722"/>
    </source>
</evidence>
<dbReference type="GO" id="GO:0110001">
    <property type="term" value="C:toxin-antitoxin complex"/>
    <property type="evidence" value="ECO:0007669"/>
    <property type="project" value="InterPro"/>
</dbReference>
<keyword evidence="7" id="KW-1185">Reference proteome</keyword>
<comment type="similarity">
    <text evidence="5">Belongs to the HepT RNase toxin family.</text>
</comment>
<keyword evidence="1" id="KW-0597">Phosphoprotein</keyword>
<dbReference type="GO" id="GO:0016787">
    <property type="term" value="F:hydrolase activity"/>
    <property type="evidence" value="ECO:0007669"/>
    <property type="project" value="UniProtKB-KW"/>
</dbReference>
<keyword evidence="4" id="KW-0378">Hydrolase</keyword>
<dbReference type="InterPro" id="IPR008201">
    <property type="entry name" value="HepT-like"/>
</dbReference>
<evidence type="ECO:0000256" key="5">
    <source>
        <dbReference type="ARBA" id="ARBA00024207"/>
    </source>
</evidence>